<dbReference type="InterPro" id="IPR036280">
    <property type="entry name" value="Multihaem_cyt_sf"/>
</dbReference>
<dbReference type="SUPFAM" id="SSF48695">
    <property type="entry name" value="Multiheme cytochromes"/>
    <property type="match status" value="1"/>
</dbReference>
<reference evidence="14 15" key="1">
    <citation type="submission" date="2020-08" db="EMBL/GenBank/DDBJ databases">
        <title>Acidobacteriota in marine sediments use diverse sulfur dissimilation pathways.</title>
        <authorList>
            <person name="Wasmund K."/>
        </authorList>
    </citation>
    <scope>NUCLEOTIDE SEQUENCE [LARGE SCALE GENOMIC DNA]</scope>
    <source>
        <strain evidence="14">MAG AM4</strain>
    </source>
</reference>
<dbReference type="PANTHER" id="PTHR35038:SF8">
    <property type="entry name" value="C-TYPE POLYHEME CYTOCHROME OMCC"/>
    <property type="match status" value="1"/>
</dbReference>
<evidence type="ECO:0000256" key="5">
    <source>
        <dbReference type="ARBA" id="ARBA00022723"/>
    </source>
</evidence>
<evidence type="ECO:0000256" key="1">
    <source>
        <dbReference type="ARBA" id="ARBA00004141"/>
    </source>
</evidence>
<comment type="subcellular location">
    <subcellularLocation>
        <location evidence="1">Membrane</location>
        <topology evidence="1">Multi-pass membrane protein</topology>
    </subcellularLocation>
</comment>
<dbReference type="GO" id="GO:0009055">
    <property type="term" value="F:electron transfer activity"/>
    <property type="evidence" value="ECO:0007669"/>
    <property type="project" value="InterPro"/>
</dbReference>
<keyword evidence="3" id="KW-0349">Heme</keyword>
<evidence type="ECO:0000256" key="9">
    <source>
        <dbReference type="ARBA" id="ARBA00023004"/>
    </source>
</evidence>
<dbReference type="PANTHER" id="PTHR35038">
    <property type="entry name" value="DISSIMILATORY SULFITE REDUCTASE SIRA"/>
    <property type="match status" value="1"/>
</dbReference>
<evidence type="ECO:0000313" key="14">
    <source>
        <dbReference type="EMBL" id="MBD3867217.1"/>
    </source>
</evidence>
<dbReference type="InterPro" id="IPR011577">
    <property type="entry name" value="Cyt_b561_bac/Ni-Hgenase"/>
</dbReference>
<protein>
    <submittedName>
        <fullName evidence="14">Cytochrome b/b6 domain-containing protein</fullName>
    </submittedName>
</protein>
<dbReference type="AlphaFoldDB" id="A0A8J6XYM7"/>
<evidence type="ECO:0000313" key="15">
    <source>
        <dbReference type="Proteomes" id="UP000648239"/>
    </source>
</evidence>
<evidence type="ECO:0000256" key="7">
    <source>
        <dbReference type="ARBA" id="ARBA00022982"/>
    </source>
</evidence>
<keyword evidence="6 12" id="KW-0732">Signal</keyword>
<feature type="transmembrane region" description="Helical" evidence="11">
    <location>
        <begin position="583"/>
        <end position="604"/>
    </location>
</feature>
<feature type="signal peptide" evidence="12">
    <location>
        <begin position="1"/>
        <end position="28"/>
    </location>
</feature>
<evidence type="ECO:0000256" key="11">
    <source>
        <dbReference type="SAM" id="Phobius"/>
    </source>
</evidence>
<keyword evidence="9" id="KW-0408">Iron</keyword>
<dbReference type="InterPro" id="IPR051829">
    <property type="entry name" value="Multiheme_Cytochr_ET"/>
</dbReference>
<keyword evidence="7" id="KW-0249">Electron transport</keyword>
<dbReference type="Gene3D" id="3.90.10.10">
    <property type="entry name" value="Cytochrome C3"/>
    <property type="match status" value="1"/>
</dbReference>
<name>A0A8J6XYM7_9BACT</name>
<evidence type="ECO:0000256" key="3">
    <source>
        <dbReference type="ARBA" id="ARBA00022617"/>
    </source>
</evidence>
<dbReference type="GO" id="GO:0046872">
    <property type="term" value="F:metal ion binding"/>
    <property type="evidence" value="ECO:0007669"/>
    <property type="project" value="UniProtKB-KW"/>
</dbReference>
<evidence type="ECO:0000256" key="6">
    <source>
        <dbReference type="ARBA" id="ARBA00022729"/>
    </source>
</evidence>
<evidence type="ECO:0000256" key="8">
    <source>
        <dbReference type="ARBA" id="ARBA00022989"/>
    </source>
</evidence>
<dbReference type="EMBL" id="JACXWD010000007">
    <property type="protein sequence ID" value="MBD3867217.1"/>
    <property type="molecule type" value="Genomic_DNA"/>
</dbReference>
<dbReference type="Proteomes" id="UP000648239">
    <property type="component" value="Unassembled WGS sequence"/>
</dbReference>
<keyword evidence="10 11" id="KW-0472">Membrane</keyword>
<accession>A0A8J6XYM7</accession>
<dbReference type="GO" id="GO:0016020">
    <property type="term" value="C:membrane"/>
    <property type="evidence" value="ECO:0007669"/>
    <property type="project" value="UniProtKB-SubCell"/>
</dbReference>
<keyword evidence="2" id="KW-0813">Transport</keyword>
<evidence type="ECO:0000256" key="2">
    <source>
        <dbReference type="ARBA" id="ARBA00022448"/>
    </source>
</evidence>
<evidence type="ECO:0000256" key="10">
    <source>
        <dbReference type="ARBA" id="ARBA00023136"/>
    </source>
</evidence>
<dbReference type="Gene3D" id="1.20.950.20">
    <property type="entry name" value="Transmembrane di-heme cytochromes, Chain C"/>
    <property type="match status" value="1"/>
</dbReference>
<feature type="chain" id="PRO_5035282120" evidence="12">
    <location>
        <begin position="29"/>
        <end position="655"/>
    </location>
</feature>
<proteinExistence type="predicted"/>
<comment type="caution">
    <text evidence="14">The sequence shown here is derived from an EMBL/GenBank/DDBJ whole genome shotgun (WGS) entry which is preliminary data.</text>
</comment>
<sequence>MNGRNRTLLPLICFALGLALILFIPAIAQDDEYEPIGSGDCTSCHEESDHETVIEEDITHSIHVGLECLDCHIDKDTMPHKEDSDFNVGCQGCRTCHEDASAQYTAHGRGEAESCGDVPSCASCHGDHDVLPSTVKLSKTHPIHLPETCGQCHENLDLTTKYEILIDHPIELYENSIHGKASMGGIYVAATCNDCHSTGGTAHRILAPGDRDSSINHFNIPETCGKCHSSMEADFNEGIHGKLVARGETDAPVCTTCHGEHGIISPSDPRSPVSRSRVAEETCSPCHESAVLNEKYGLATGRLHSFIDSYHGLKSKAGDTHVANCASCHGVHRVLPASDPTSTVHPDNLQETCGECHPAISAEMASQPIHGMSGEGLQTTAADIVERIYIILIVVTIGLMILHWVLDLFKQLRDLMKKRPLVHRMTMNEVWQHTALMVTFIALVISGFALRFSDSWMNRLFFGWEGGFEMRGTVHRFAAVLIIITSVWHLVYLVLTKRGRHFFRDMIPEWKDLYQIGRRILHNIGRREKAPRFGRFSYVEKMEYWALIWGTIIMVVTGILLWFDNWFVGWFPKGSLDVALVIHYYEAWLASLAILVWHLYSVVFSPHVYPMNPSWIHGLMPEEMYKHEHEAHVEEAKKETEEIIKAQKDRYSSYD</sequence>
<dbReference type="Gene3D" id="1.10.3820.10">
    <property type="entry name" value="Di-heme elbow motif domain"/>
    <property type="match status" value="1"/>
</dbReference>
<organism evidence="14 15">
    <name type="scientific">Candidatus Polarisedimenticola svalbardensis</name>
    <dbReference type="NCBI Taxonomy" id="2886004"/>
    <lineage>
        <taxon>Bacteria</taxon>
        <taxon>Pseudomonadati</taxon>
        <taxon>Acidobacteriota</taxon>
        <taxon>Candidatus Polarisedimenticolia</taxon>
        <taxon>Candidatus Polarisedimenticolales</taxon>
        <taxon>Candidatus Polarisedimenticolaceae</taxon>
        <taxon>Candidatus Polarisedimenticola</taxon>
    </lineage>
</organism>
<feature type="domain" description="Cytochrome b561 bacterial/Ni-hydrogenase" evidence="13">
    <location>
        <begin position="433"/>
        <end position="605"/>
    </location>
</feature>
<keyword evidence="8 11" id="KW-1133">Transmembrane helix</keyword>
<feature type="transmembrane region" description="Helical" evidence="11">
    <location>
        <begin position="388"/>
        <end position="409"/>
    </location>
</feature>
<evidence type="ECO:0000256" key="12">
    <source>
        <dbReference type="SAM" id="SignalP"/>
    </source>
</evidence>
<evidence type="ECO:0000259" key="13">
    <source>
        <dbReference type="Pfam" id="PF01292"/>
    </source>
</evidence>
<feature type="transmembrane region" description="Helical" evidence="11">
    <location>
        <begin position="544"/>
        <end position="563"/>
    </location>
</feature>
<dbReference type="Pfam" id="PF01292">
    <property type="entry name" value="Ni_hydr_CYTB"/>
    <property type="match status" value="1"/>
</dbReference>
<feature type="transmembrane region" description="Helical" evidence="11">
    <location>
        <begin position="430"/>
        <end position="453"/>
    </location>
</feature>
<keyword evidence="4 11" id="KW-0812">Transmembrane</keyword>
<dbReference type="InterPro" id="IPR038266">
    <property type="entry name" value="NapC/NirT_cytc_sf"/>
</dbReference>
<keyword evidence="5" id="KW-0479">Metal-binding</keyword>
<feature type="transmembrane region" description="Helical" evidence="11">
    <location>
        <begin position="473"/>
        <end position="495"/>
    </location>
</feature>
<gene>
    <name evidence="14" type="ORF">IFK94_03745</name>
</gene>
<evidence type="ECO:0000256" key="4">
    <source>
        <dbReference type="ARBA" id="ARBA00022692"/>
    </source>
</evidence>